<accession>A0A411YF07</accession>
<feature type="transmembrane region" description="Helical" evidence="1">
    <location>
        <begin position="141"/>
        <end position="162"/>
    </location>
</feature>
<gene>
    <name evidence="2" type="ORF">ER308_09185</name>
</gene>
<feature type="transmembrane region" description="Helical" evidence="1">
    <location>
        <begin position="61"/>
        <end position="79"/>
    </location>
</feature>
<dbReference type="AlphaFoldDB" id="A0A411YF07"/>
<keyword evidence="3" id="KW-1185">Reference proteome</keyword>
<dbReference type="Proteomes" id="UP000291469">
    <property type="component" value="Chromosome"/>
</dbReference>
<organism evidence="2 3">
    <name type="scientific">Egibacter rhizosphaerae</name>
    <dbReference type="NCBI Taxonomy" id="1670831"/>
    <lineage>
        <taxon>Bacteria</taxon>
        <taxon>Bacillati</taxon>
        <taxon>Actinomycetota</taxon>
        <taxon>Nitriliruptoria</taxon>
        <taxon>Egibacterales</taxon>
        <taxon>Egibacteraceae</taxon>
        <taxon>Egibacter</taxon>
    </lineage>
</organism>
<keyword evidence="1" id="KW-0812">Transmembrane</keyword>
<keyword evidence="1" id="KW-1133">Transmembrane helix</keyword>
<feature type="transmembrane region" description="Helical" evidence="1">
    <location>
        <begin position="100"/>
        <end position="129"/>
    </location>
</feature>
<proteinExistence type="predicted"/>
<keyword evidence="1" id="KW-0472">Membrane</keyword>
<evidence type="ECO:0000313" key="3">
    <source>
        <dbReference type="Proteomes" id="UP000291469"/>
    </source>
</evidence>
<feature type="transmembrane region" description="Helical" evidence="1">
    <location>
        <begin position="169"/>
        <end position="189"/>
    </location>
</feature>
<dbReference type="KEGG" id="erz:ER308_09185"/>
<evidence type="ECO:0000256" key="1">
    <source>
        <dbReference type="SAM" id="Phobius"/>
    </source>
</evidence>
<feature type="transmembrane region" description="Helical" evidence="1">
    <location>
        <begin position="227"/>
        <end position="252"/>
    </location>
</feature>
<dbReference type="RefSeq" id="WP_131154699.1">
    <property type="nucleotide sequence ID" value="NZ_CP036402.1"/>
</dbReference>
<evidence type="ECO:0000313" key="2">
    <source>
        <dbReference type="EMBL" id="QBI19702.1"/>
    </source>
</evidence>
<reference evidence="2 3" key="1">
    <citation type="submission" date="2019-01" db="EMBL/GenBank/DDBJ databases">
        <title>Egibacter rhizosphaerae EGI 80759T.</title>
        <authorList>
            <person name="Chen D.-D."/>
            <person name="Tian Y."/>
            <person name="Jiao J.-Y."/>
            <person name="Zhang X.-T."/>
            <person name="Zhang Y.-G."/>
            <person name="Zhang Y."/>
            <person name="Xiao M."/>
            <person name="Shu W.-S."/>
            <person name="Li W.-J."/>
        </authorList>
    </citation>
    <scope>NUCLEOTIDE SEQUENCE [LARGE SCALE GENOMIC DNA]</scope>
    <source>
        <strain evidence="2 3">EGI 80759</strain>
    </source>
</reference>
<name>A0A411YF07_9ACTN</name>
<evidence type="ECO:0008006" key="4">
    <source>
        <dbReference type="Google" id="ProtNLM"/>
    </source>
</evidence>
<protein>
    <recommendedName>
        <fullName evidence="4">ABC transporter permease</fullName>
    </recommendedName>
</protein>
<sequence>MTRLVHAELIKLTSVRTPWVLAVAMVTLAVMPALAFAAVPEARAELGTAAMQLEILRGGDPWMFAAILGVLLLAGEHRQSTIIPAALVAPRRWPLVPAKVVVAMLGGVALVAISAVSAAGLLAATLAIAGEPFALSAAETAGVLGRSALFAALMGVVGLGLGEVLRSQIAGIVALLVIALLVGPAMFALNPFDLGWWLPTGLEIALVSTEGGMVSMGGPGALGEAPFGALGAGLVLTSYASVAAVAAAISLVRRELG</sequence>
<dbReference type="EMBL" id="CP036402">
    <property type="protein sequence ID" value="QBI19702.1"/>
    <property type="molecule type" value="Genomic_DNA"/>
</dbReference>